<dbReference type="InterPro" id="IPR024607">
    <property type="entry name" value="Sulfatase_CS"/>
</dbReference>
<feature type="domain" description="Sulfatase N-terminal" evidence="7">
    <location>
        <begin position="31"/>
        <end position="337"/>
    </location>
</feature>
<dbReference type="SUPFAM" id="SSF53649">
    <property type="entry name" value="Alkaline phosphatase-like"/>
    <property type="match status" value="1"/>
</dbReference>
<dbReference type="PANTHER" id="PTHR10342">
    <property type="entry name" value="ARYLSULFATASE"/>
    <property type="match status" value="1"/>
</dbReference>
<evidence type="ECO:0000256" key="3">
    <source>
        <dbReference type="ARBA" id="ARBA00022801"/>
    </source>
</evidence>
<sequence>MKTNVSVFAVALVLVAVTGLRGAPSAPAPRPNILFLLADDQGWGDVGFHGSEIRTPNIDRLAKEGARLEQFYVQPLCSPTRAALLTGRYPIRYGLQIGVVRPFAQYGLPLDERTLAQALHDVGYETAITGKWHLGLVKPAYLPTHRGFEHQYGLYNGNFDYFTHRRDGGLDWHRDDHALHEEGYSTTLIAQEASRIIAAHDPGRPLFLYVPFNAVHGPWQVPESYEAPYQTMTGRRRIYAGMVAAMDEGIGQILRTLDEKGLRENTLIVFCSDNGGPLPGVVTSNGPLRGGKGSLYEGGVRVPAVVVWDGKIKAGSVVPAVLHMVDWFPTLAKLAGAQSPSTDHPLDGRDAWPTIAACAASPHEDILLNITTTGGAVRIGDWKLVVNGQVKDGEEGGTVTEARKDLKAQALAAPVIELFDLRSDPNETTNLAAKNPEKVAELQRKLSAYAKAAVPSKQAPISRDFKVPAVWGEP</sequence>
<evidence type="ECO:0000256" key="5">
    <source>
        <dbReference type="ARBA" id="ARBA00023180"/>
    </source>
</evidence>
<dbReference type="CDD" id="cd16029">
    <property type="entry name" value="4-S"/>
    <property type="match status" value="1"/>
</dbReference>
<dbReference type="EMBL" id="CP080507">
    <property type="protein sequence ID" value="QYM78615.1"/>
    <property type="molecule type" value="Genomic_DNA"/>
</dbReference>
<gene>
    <name evidence="8" type="ORF">K0B96_15125</name>
</gene>
<proteinExistence type="inferred from homology"/>
<dbReference type="KEGG" id="ole:K0B96_15125"/>
<reference evidence="8" key="1">
    <citation type="submission" date="2021-08" db="EMBL/GenBank/DDBJ databases">
        <title>Genome of a novel bacterium of the phylum Verrucomicrobia, Oleiharenicola sp. KSB-15.</title>
        <authorList>
            <person name="Chung J.-H."/>
            <person name="Ahn J.-H."/>
            <person name="Yoon Y."/>
            <person name="Kim D.-Y."/>
            <person name="An S.-H."/>
            <person name="Park I."/>
            <person name="Yeon J."/>
        </authorList>
    </citation>
    <scope>NUCLEOTIDE SEQUENCE</scope>
    <source>
        <strain evidence="8">KSB-15</strain>
    </source>
</reference>
<evidence type="ECO:0000256" key="4">
    <source>
        <dbReference type="ARBA" id="ARBA00022837"/>
    </source>
</evidence>
<dbReference type="PANTHER" id="PTHR10342:SF274">
    <property type="entry name" value="ARYLSULFATASE B"/>
    <property type="match status" value="1"/>
</dbReference>
<dbReference type="InterPro" id="IPR000917">
    <property type="entry name" value="Sulfatase_N"/>
</dbReference>
<keyword evidence="6" id="KW-0732">Signal</keyword>
<protein>
    <submittedName>
        <fullName evidence="8">Arylsulfatase</fullName>
    </submittedName>
</protein>
<evidence type="ECO:0000256" key="1">
    <source>
        <dbReference type="ARBA" id="ARBA00008779"/>
    </source>
</evidence>
<dbReference type="AlphaFoldDB" id="A0A8F9TT77"/>
<dbReference type="Proteomes" id="UP000825051">
    <property type="component" value="Chromosome"/>
</dbReference>
<dbReference type="Gene3D" id="3.40.720.10">
    <property type="entry name" value="Alkaline Phosphatase, subunit A"/>
    <property type="match status" value="1"/>
</dbReference>
<keyword evidence="3" id="KW-0378">Hydrolase</keyword>
<accession>A0A8F9TT77</accession>
<dbReference type="InterPro" id="IPR047115">
    <property type="entry name" value="ARSB"/>
</dbReference>
<evidence type="ECO:0000259" key="7">
    <source>
        <dbReference type="Pfam" id="PF00884"/>
    </source>
</evidence>
<keyword evidence="4" id="KW-0106">Calcium</keyword>
<dbReference type="Pfam" id="PF00884">
    <property type="entry name" value="Sulfatase"/>
    <property type="match status" value="1"/>
</dbReference>
<feature type="chain" id="PRO_5034217532" evidence="6">
    <location>
        <begin position="23"/>
        <end position="474"/>
    </location>
</feature>
<dbReference type="InterPro" id="IPR017850">
    <property type="entry name" value="Alkaline_phosphatase_core_sf"/>
</dbReference>
<evidence type="ECO:0000313" key="8">
    <source>
        <dbReference type="EMBL" id="QYM78615.1"/>
    </source>
</evidence>
<keyword evidence="9" id="KW-1185">Reference proteome</keyword>
<dbReference type="RefSeq" id="WP_220161719.1">
    <property type="nucleotide sequence ID" value="NZ_CP080507.1"/>
</dbReference>
<dbReference type="Gene3D" id="3.30.1120.10">
    <property type="match status" value="1"/>
</dbReference>
<feature type="signal peptide" evidence="6">
    <location>
        <begin position="1"/>
        <end position="22"/>
    </location>
</feature>
<dbReference type="GO" id="GO:0008484">
    <property type="term" value="F:sulfuric ester hydrolase activity"/>
    <property type="evidence" value="ECO:0007669"/>
    <property type="project" value="InterPro"/>
</dbReference>
<organism evidence="8 9">
    <name type="scientific">Horticoccus luteus</name>
    <dbReference type="NCBI Taxonomy" id="2862869"/>
    <lineage>
        <taxon>Bacteria</taxon>
        <taxon>Pseudomonadati</taxon>
        <taxon>Verrucomicrobiota</taxon>
        <taxon>Opitutia</taxon>
        <taxon>Opitutales</taxon>
        <taxon>Opitutaceae</taxon>
        <taxon>Horticoccus</taxon>
    </lineage>
</organism>
<name>A0A8F9TT77_9BACT</name>
<comment type="similarity">
    <text evidence="1">Belongs to the sulfatase family.</text>
</comment>
<keyword evidence="5" id="KW-0325">Glycoprotein</keyword>
<dbReference type="GO" id="GO:0046872">
    <property type="term" value="F:metal ion binding"/>
    <property type="evidence" value="ECO:0007669"/>
    <property type="project" value="UniProtKB-KW"/>
</dbReference>
<evidence type="ECO:0000256" key="2">
    <source>
        <dbReference type="ARBA" id="ARBA00022723"/>
    </source>
</evidence>
<evidence type="ECO:0000313" key="9">
    <source>
        <dbReference type="Proteomes" id="UP000825051"/>
    </source>
</evidence>
<evidence type="ECO:0000256" key="6">
    <source>
        <dbReference type="SAM" id="SignalP"/>
    </source>
</evidence>
<keyword evidence="2" id="KW-0479">Metal-binding</keyword>
<dbReference type="PROSITE" id="PS00523">
    <property type="entry name" value="SULFATASE_1"/>
    <property type="match status" value="1"/>
</dbReference>